<dbReference type="RefSeq" id="XP_033679819.1">
    <property type="nucleotide sequence ID" value="XM_033834453.1"/>
</dbReference>
<evidence type="ECO:0000313" key="3">
    <source>
        <dbReference type="Proteomes" id="UP000800094"/>
    </source>
</evidence>
<dbReference type="AlphaFoldDB" id="A0A6A6I2W4"/>
<evidence type="ECO:0000313" key="2">
    <source>
        <dbReference type="EMBL" id="KAF2244815.1"/>
    </source>
</evidence>
<keyword evidence="3" id="KW-1185">Reference proteome</keyword>
<dbReference type="GeneID" id="54587783"/>
<protein>
    <submittedName>
        <fullName evidence="2">Uncharacterized protein</fullName>
    </submittedName>
</protein>
<dbReference type="Proteomes" id="UP000800094">
    <property type="component" value="Unassembled WGS sequence"/>
</dbReference>
<feature type="region of interest" description="Disordered" evidence="1">
    <location>
        <begin position="1"/>
        <end position="32"/>
    </location>
</feature>
<dbReference type="EMBL" id="ML987202">
    <property type="protein sequence ID" value="KAF2244815.1"/>
    <property type="molecule type" value="Genomic_DNA"/>
</dbReference>
<feature type="compositionally biased region" description="Basic and acidic residues" evidence="1">
    <location>
        <begin position="15"/>
        <end position="32"/>
    </location>
</feature>
<gene>
    <name evidence="2" type="ORF">BU26DRAFT_579548</name>
</gene>
<organism evidence="2 3">
    <name type="scientific">Trematosphaeria pertusa</name>
    <dbReference type="NCBI Taxonomy" id="390896"/>
    <lineage>
        <taxon>Eukaryota</taxon>
        <taxon>Fungi</taxon>
        <taxon>Dikarya</taxon>
        <taxon>Ascomycota</taxon>
        <taxon>Pezizomycotina</taxon>
        <taxon>Dothideomycetes</taxon>
        <taxon>Pleosporomycetidae</taxon>
        <taxon>Pleosporales</taxon>
        <taxon>Massarineae</taxon>
        <taxon>Trematosphaeriaceae</taxon>
        <taxon>Trematosphaeria</taxon>
    </lineage>
</organism>
<name>A0A6A6I2W4_9PLEO</name>
<proteinExistence type="predicted"/>
<evidence type="ECO:0000256" key="1">
    <source>
        <dbReference type="SAM" id="MobiDB-lite"/>
    </source>
</evidence>
<accession>A0A6A6I2W4</accession>
<feature type="non-terminal residue" evidence="2">
    <location>
        <position position="1"/>
    </location>
</feature>
<sequence length="341" mass="37763">SEESVARADNLPSPQKDDGGEKRSRDRRSETEKLVFSKDHALSNTLTGVLRKTIDDMEEDTATLEAFMELNSAVRIDSAAESAKDELEIRTNAVVRAIPDNVETSTEAKALARYALADLLNILVRQDAVDDAIDAVKALVDAVLDRAIKEKHWIAAALWTRSFLQTRSEGLEEIEYGDYLSSYIIIFEYFEERALAEVERTWDVGALELCLVMARKGDCTETFGVGVAGHLIRSPQLLSPGNFEKLLAFVGQSIPLYRRSGDRYMAKWNGILSKVEAIGKECDINRQLMALGLKAFCENELNAPAVLPLASISLLVVSRRRATAPPRAGQMNDFSEAHDSI</sequence>
<reference evidence="2" key="1">
    <citation type="journal article" date="2020" name="Stud. Mycol.">
        <title>101 Dothideomycetes genomes: a test case for predicting lifestyles and emergence of pathogens.</title>
        <authorList>
            <person name="Haridas S."/>
            <person name="Albert R."/>
            <person name="Binder M."/>
            <person name="Bloem J."/>
            <person name="Labutti K."/>
            <person name="Salamov A."/>
            <person name="Andreopoulos B."/>
            <person name="Baker S."/>
            <person name="Barry K."/>
            <person name="Bills G."/>
            <person name="Bluhm B."/>
            <person name="Cannon C."/>
            <person name="Castanera R."/>
            <person name="Culley D."/>
            <person name="Daum C."/>
            <person name="Ezra D."/>
            <person name="Gonzalez J."/>
            <person name="Henrissat B."/>
            <person name="Kuo A."/>
            <person name="Liang C."/>
            <person name="Lipzen A."/>
            <person name="Lutzoni F."/>
            <person name="Magnuson J."/>
            <person name="Mondo S."/>
            <person name="Nolan M."/>
            <person name="Ohm R."/>
            <person name="Pangilinan J."/>
            <person name="Park H.-J."/>
            <person name="Ramirez L."/>
            <person name="Alfaro M."/>
            <person name="Sun H."/>
            <person name="Tritt A."/>
            <person name="Yoshinaga Y."/>
            <person name="Zwiers L.-H."/>
            <person name="Turgeon B."/>
            <person name="Goodwin S."/>
            <person name="Spatafora J."/>
            <person name="Crous P."/>
            <person name="Grigoriev I."/>
        </authorList>
    </citation>
    <scope>NUCLEOTIDE SEQUENCE</scope>
    <source>
        <strain evidence="2">CBS 122368</strain>
    </source>
</reference>